<sequence>MKLFSHTNHMPTTRASLFHTNVSIEEASLIVIPAPWEVTVSTRSGTALGPETILKASYQLGLYSPRFPNIDQISIAMLPIPHDWKILSDTLRHDTAGYIHALELGIQYTTMPKSILQKINSHTRLFLDELKNKALNYLNKGKIVSVVGGEHIVALGLVEALTEKYSNFGMLHLNAHATLHKAYQGFTYSHASLMHNVLKLPQVETVVQIGLRDYTKEEAQVIDSSKGRIITFLNDTLKAEKFQGITWDTSCKKIIDALPEHIYISFDIDSLDASLCPSTGTPVPGGLGFDEVCYLFKCLVNAGKKVIGFDLCEVSPGEQFDLDAQVGSRMLYQLALTTAASQNTLNS</sequence>
<dbReference type="PROSITE" id="PS51409">
    <property type="entry name" value="ARGINASE_2"/>
    <property type="match status" value="1"/>
</dbReference>
<dbReference type="AlphaFoldDB" id="B3ETD5"/>
<keyword evidence="2" id="KW-0479">Metal-binding</keyword>
<dbReference type="Gene3D" id="3.40.800.10">
    <property type="entry name" value="Ureohydrolase domain"/>
    <property type="match status" value="1"/>
</dbReference>
<dbReference type="GO" id="GO:0046872">
    <property type="term" value="F:metal ion binding"/>
    <property type="evidence" value="ECO:0007669"/>
    <property type="project" value="UniProtKB-KW"/>
</dbReference>
<dbReference type="PRINTS" id="PR00116">
    <property type="entry name" value="ARGINASE"/>
</dbReference>
<evidence type="ECO:0000256" key="3">
    <source>
        <dbReference type="ARBA" id="ARBA00022801"/>
    </source>
</evidence>
<dbReference type="OrthoDB" id="9788689at2"/>
<dbReference type="InterPro" id="IPR023696">
    <property type="entry name" value="Ureohydrolase_dom_sf"/>
</dbReference>
<dbReference type="STRING" id="452471.Aasi_1151"/>
<dbReference type="Pfam" id="PF00491">
    <property type="entry name" value="Arginase"/>
    <property type="match status" value="1"/>
</dbReference>
<accession>B3ETD5</accession>
<dbReference type="PANTHER" id="PTHR11358">
    <property type="entry name" value="ARGINASE/AGMATINASE"/>
    <property type="match status" value="1"/>
</dbReference>
<dbReference type="PROSITE" id="PS01053">
    <property type="entry name" value="ARGINASE_1"/>
    <property type="match status" value="1"/>
</dbReference>
<dbReference type="CDD" id="cd11593">
    <property type="entry name" value="Agmatinase-like_2"/>
    <property type="match status" value="1"/>
</dbReference>
<evidence type="ECO:0000256" key="4">
    <source>
        <dbReference type="RuleBase" id="RU003684"/>
    </source>
</evidence>
<dbReference type="RefSeq" id="WP_012473241.1">
    <property type="nucleotide sequence ID" value="NC_010830.1"/>
</dbReference>
<dbReference type="PIRSF" id="PIRSF036979">
    <property type="entry name" value="Arginase"/>
    <property type="match status" value="1"/>
</dbReference>
<dbReference type="eggNOG" id="COG0010">
    <property type="taxonomic scope" value="Bacteria"/>
</dbReference>
<evidence type="ECO:0000313" key="5">
    <source>
        <dbReference type="EMBL" id="ACE06487.1"/>
    </source>
</evidence>
<keyword evidence="3 4" id="KW-0378">Hydrolase</keyword>
<dbReference type="KEGG" id="aas:Aasi_1151"/>
<dbReference type="GO" id="GO:0033389">
    <property type="term" value="P:putrescine biosynthetic process from arginine, via agmatine"/>
    <property type="evidence" value="ECO:0007669"/>
    <property type="project" value="TreeGrafter"/>
</dbReference>
<comment type="similarity">
    <text evidence="1">Belongs to the arginase family. Agmatinase subfamily.</text>
</comment>
<evidence type="ECO:0000256" key="2">
    <source>
        <dbReference type="ARBA" id="ARBA00022723"/>
    </source>
</evidence>
<dbReference type="InterPro" id="IPR020855">
    <property type="entry name" value="Ureohydrolase_Mn_BS"/>
</dbReference>
<protein>
    <recommendedName>
        <fullName evidence="7">Agmatinase</fullName>
    </recommendedName>
</protein>
<dbReference type="InterPro" id="IPR006035">
    <property type="entry name" value="Ureohydrolase"/>
</dbReference>
<dbReference type="PANTHER" id="PTHR11358:SF26">
    <property type="entry name" value="GUANIDINO ACID HYDROLASE, MITOCHONDRIAL"/>
    <property type="match status" value="1"/>
</dbReference>
<evidence type="ECO:0000256" key="1">
    <source>
        <dbReference type="ARBA" id="ARBA00009227"/>
    </source>
</evidence>
<dbReference type="EMBL" id="CP001102">
    <property type="protein sequence ID" value="ACE06487.1"/>
    <property type="molecule type" value="Genomic_DNA"/>
</dbReference>
<dbReference type="GO" id="GO:0008783">
    <property type="term" value="F:agmatinase activity"/>
    <property type="evidence" value="ECO:0007669"/>
    <property type="project" value="TreeGrafter"/>
</dbReference>
<organism evidence="5 6">
    <name type="scientific">Amoebophilus asiaticus (strain 5a2)</name>
    <dbReference type="NCBI Taxonomy" id="452471"/>
    <lineage>
        <taxon>Bacteria</taxon>
        <taxon>Pseudomonadati</taxon>
        <taxon>Bacteroidota</taxon>
        <taxon>Cytophagia</taxon>
        <taxon>Cytophagales</taxon>
        <taxon>Amoebophilaceae</taxon>
        <taxon>Candidatus Amoebophilus</taxon>
    </lineage>
</organism>
<keyword evidence="6" id="KW-1185">Reference proteome</keyword>
<dbReference type="HOGENOM" id="CLU_039478_0_2_10"/>
<evidence type="ECO:0008006" key="7">
    <source>
        <dbReference type="Google" id="ProtNLM"/>
    </source>
</evidence>
<dbReference type="SUPFAM" id="SSF52768">
    <property type="entry name" value="Arginase/deacetylase"/>
    <property type="match status" value="1"/>
</dbReference>
<evidence type="ECO:0000313" key="6">
    <source>
        <dbReference type="Proteomes" id="UP000001227"/>
    </source>
</evidence>
<proteinExistence type="inferred from homology"/>
<gene>
    <name evidence="5" type="ordered locus">Aasi_1151</name>
</gene>
<reference evidence="5 6" key="1">
    <citation type="journal article" date="2010" name="J. Bacteriol.">
        <title>The genome of the amoeba symbiont 'Candidatus Amoebophilus asiaticus' reveals common mechanisms for host cell interaction among amoeba-associated bacteria.</title>
        <authorList>
            <person name="Schmitz-Esser S."/>
            <person name="Tischler P."/>
            <person name="Arnold R."/>
            <person name="Montanaro J."/>
            <person name="Wagner M."/>
            <person name="Rattei T."/>
            <person name="Horn M."/>
        </authorList>
    </citation>
    <scope>NUCLEOTIDE SEQUENCE [LARGE SCALE GENOMIC DNA]</scope>
    <source>
        <strain evidence="5 6">5a2</strain>
    </source>
</reference>
<name>B3ETD5_AMOA5</name>
<dbReference type="Proteomes" id="UP000001227">
    <property type="component" value="Chromosome"/>
</dbReference>